<accession>A0A015L7E5</accession>
<sequence length="61" mass="7022">MSTDEFHSNQNDQQPQQPQQINQREITNQIIYTCFKEAIIGIEGYIGPIKASTSPSYYRIS</sequence>
<proteinExistence type="predicted"/>
<dbReference type="AlphaFoldDB" id="A0A015L7E5"/>
<evidence type="ECO:0000256" key="1">
    <source>
        <dbReference type="SAM" id="MobiDB-lite"/>
    </source>
</evidence>
<organism evidence="2 3">
    <name type="scientific">Rhizophagus irregularis (strain DAOM 197198w)</name>
    <name type="common">Glomus intraradices</name>
    <dbReference type="NCBI Taxonomy" id="1432141"/>
    <lineage>
        <taxon>Eukaryota</taxon>
        <taxon>Fungi</taxon>
        <taxon>Fungi incertae sedis</taxon>
        <taxon>Mucoromycota</taxon>
        <taxon>Glomeromycotina</taxon>
        <taxon>Glomeromycetes</taxon>
        <taxon>Glomerales</taxon>
        <taxon>Glomeraceae</taxon>
        <taxon>Rhizophagus</taxon>
    </lineage>
</organism>
<name>A0A015L7E5_RHIIW</name>
<dbReference type="HOGENOM" id="CLU_2923885_0_0_1"/>
<dbReference type="Proteomes" id="UP000022910">
    <property type="component" value="Unassembled WGS sequence"/>
</dbReference>
<evidence type="ECO:0000313" key="2">
    <source>
        <dbReference type="EMBL" id="EXX75604.1"/>
    </source>
</evidence>
<reference evidence="2 3" key="1">
    <citation type="submission" date="2014-02" db="EMBL/GenBank/DDBJ databases">
        <title>Single nucleus genome sequencing reveals high similarity among nuclei of an endomycorrhizal fungus.</title>
        <authorList>
            <person name="Lin K."/>
            <person name="Geurts R."/>
            <person name="Zhang Z."/>
            <person name="Limpens E."/>
            <person name="Saunders D.G."/>
            <person name="Mu D."/>
            <person name="Pang E."/>
            <person name="Cao H."/>
            <person name="Cha H."/>
            <person name="Lin T."/>
            <person name="Zhou Q."/>
            <person name="Shang Y."/>
            <person name="Li Y."/>
            <person name="Ivanov S."/>
            <person name="Sharma T."/>
            <person name="Velzen R.V."/>
            <person name="Ruijter N.D."/>
            <person name="Aanen D.K."/>
            <person name="Win J."/>
            <person name="Kamoun S."/>
            <person name="Bisseling T."/>
            <person name="Huang S."/>
        </authorList>
    </citation>
    <scope>NUCLEOTIDE SEQUENCE [LARGE SCALE GENOMIC DNA]</scope>
    <source>
        <strain evidence="3">DAOM197198w</strain>
    </source>
</reference>
<comment type="caution">
    <text evidence="2">The sequence shown here is derived from an EMBL/GenBank/DDBJ whole genome shotgun (WGS) entry which is preliminary data.</text>
</comment>
<feature type="compositionally biased region" description="Low complexity" evidence="1">
    <location>
        <begin position="9"/>
        <end position="23"/>
    </location>
</feature>
<evidence type="ECO:0000313" key="3">
    <source>
        <dbReference type="Proteomes" id="UP000022910"/>
    </source>
</evidence>
<feature type="region of interest" description="Disordered" evidence="1">
    <location>
        <begin position="1"/>
        <end position="23"/>
    </location>
</feature>
<dbReference type="EMBL" id="JEMT01012389">
    <property type="protein sequence ID" value="EXX75604.1"/>
    <property type="molecule type" value="Genomic_DNA"/>
</dbReference>
<protein>
    <submittedName>
        <fullName evidence="2">Uncharacterized protein</fullName>
    </submittedName>
</protein>
<gene>
    <name evidence="2" type="ORF">RirG_040500</name>
</gene>
<keyword evidence="3" id="KW-1185">Reference proteome</keyword>